<dbReference type="Gene3D" id="2.60.120.260">
    <property type="entry name" value="Galactose-binding domain-like"/>
    <property type="match status" value="1"/>
</dbReference>
<dbReference type="PANTHER" id="PTHR31776">
    <property type="entry name" value="ALPHA-L-ARABINOFURANOSIDASE 1"/>
    <property type="match status" value="1"/>
</dbReference>
<evidence type="ECO:0000256" key="6">
    <source>
        <dbReference type="ARBA" id="ARBA00023180"/>
    </source>
</evidence>
<dbReference type="InterPro" id="IPR051563">
    <property type="entry name" value="Glycosyl_Hydrolase_51"/>
</dbReference>
<dbReference type="SMART" id="SM00813">
    <property type="entry name" value="Alpha-L-AF_C"/>
    <property type="match status" value="1"/>
</dbReference>
<organism evidence="8 9">
    <name type="scientific">Opitutus terrae (strain DSM 11246 / JCM 15787 / PB90-1)</name>
    <dbReference type="NCBI Taxonomy" id="452637"/>
    <lineage>
        <taxon>Bacteria</taxon>
        <taxon>Pseudomonadati</taxon>
        <taxon>Verrucomicrobiota</taxon>
        <taxon>Opitutia</taxon>
        <taxon>Opitutales</taxon>
        <taxon>Opitutaceae</taxon>
        <taxon>Opitutus</taxon>
    </lineage>
</organism>
<comment type="similarity">
    <text evidence="2">Belongs to the glycosyl hydrolase 51 family.</text>
</comment>
<dbReference type="Gene3D" id="2.60.40.1180">
    <property type="entry name" value="Golgi alpha-mannosidase II"/>
    <property type="match status" value="1"/>
</dbReference>
<dbReference type="InterPro" id="IPR055235">
    <property type="entry name" value="ASD1_cat"/>
</dbReference>
<dbReference type="EC" id="3.2.1.55" evidence="3"/>
<sequence length="684" mass="75603">MLPCLPAHPISCGSLREQWETAALHFPALTRHATIRRPAAWLAAVLAIAALVPPAANAGVAVLLVDTDRVPGQIDERIYGHFLEHINHSVVDGLYAEQVRGQGFEGRDFADYWKPFGENGTATVVEERFEQGERSVRLAATAGTAGLRQDRLYLEAGSTYDGSVWLKPIEGNLAVRLRVVDSAGRELAQLPLKTSGTVWQELPFRFESPATDPQASLEIVGAGTGAVLVDFVSLMRADSRAEGKLRPDLLESLKALRPPFIRWPGGSFASIYQWQDGIGPAVSRKFHPNTIWGGYSDYYGFGTDEFLELCRQLGTEPMIVLNATSTAPEQIEYAMNWVHYLLDAPTTEWGRRRAANGHAEPYRVPYIQIDNEPMNHGHTPEAYAAIVNAYGSRLREIAPAVKIVAAGQKRSNDLNWSQKLIDLAGENFDLLGCHNYEYEPENYATGVRRIEDYLEKLGDYVRASAHPQIRIAVLEWGLCRTADWRAGLHAAGLLMSYEKLSPMVDLTCPALLMRNTTDNPEWRAWIYHDHATWFPGGGYVAEKLFRDHYAPKRYAYTSGTFSDIPRRADFFDDISQMKPTDWTAGTVDAIASGSEDDQRLVIKAVNYDGQPHTLLARLQGARLPTAATVTVAMVTAAPDAENSLAAPKTIHPVESTLPYTRDLALDLPAYTVAVIEIHGGSARP</sequence>
<evidence type="ECO:0000256" key="4">
    <source>
        <dbReference type="ARBA" id="ARBA00022729"/>
    </source>
</evidence>
<keyword evidence="8" id="KW-0326">Glycosidase</keyword>
<evidence type="ECO:0000256" key="1">
    <source>
        <dbReference type="ARBA" id="ARBA00001462"/>
    </source>
</evidence>
<gene>
    <name evidence="8" type="ordered locus">Oter_3212</name>
</gene>
<dbReference type="AlphaFoldDB" id="B1ZN40"/>
<evidence type="ECO:0000256" key="5">
    <source>
        <dbReference type="ARBA" id="ARBA00022801"/>
    </source>
</evidence>
<dbReference type="GO" id="GO:0046556">
    <property type="term" value="F:alpha-L-arabinofuranosidase activity"/>
    <property type="evidence" value="ECO:0007669"/>
    <property type="project" value="UniProtKB-EC"/>
</dbReference>
<comment type="catalytic activity">
    <reaction evidence="1">
        <text>Hydrolysis of terminal non-reducing alpha-L-arabinofuranoside residues in alpha-L-arabinosides.</text>
        <dbReference type="EC" id="3.2.1.55"/>
    </reaction>
</comment>
<evidence type="ECO:0000313" key="8">
    <source>
        <dbReference type="EMBL" id="ACB76492.1"/>
    </source>
</evidence>
<dbReference type="InterPro" id="IPR013780">
    <property type="entry name" value="Glyco_hydro_b"/>
</dbReference>
<keyword evidence="4" id="KW-0732">Signal</keyword>
<dbReference type="Gene3D" id="3.20.20.80">
    <property type="entry name" value="Glycosidases"/>
    <property type="match status" value="1"/>
</dbReference>
<keyword evidence="5 8" id="KW-0378">Hydrolase</keyword>
<dbReference type="CAZy" id="GH51">
    <property type="family name" value="Glycoside Hydrolase Family 51"/>
</dbReference>
<dbReference type="eggNOG" id="COG3534">
    <property type="taxonomic scope" value="Bacteria"/>
</dbReference>
<reference evidence="8 9" key="1">
    <citation type="journal article" date="2011" name="J. Bacteriol.">
        <title>Genome sequence of the verrucomicrobium Opitutus terrae PB90-1, an abundant inhabitant of rice paddy soil ecosystems.</title>
        <authorList>
            <person name="van Passel M.W."/>
            <person name="Kant R."/>
            <person name="Palva A."/>
            <person name="Copeland A."/>
            <person name="Lucas S."/>
            <person name="Lapidus A."/>
            <person name="Glavina del Rio T."/>
            <person name="Pitluck S."/>
            <person name="Goltsman E."/>
            <person name="Clum A."/>
            <person name="Sun H."/>
            <person name="Schmutz J."/>
            <person name="Larimer F.W."/>
            <person name="Land M.L."/>
            <person name="Hauser L."/>
            <person name="Kyrpides N."/>
            <person name="Mikhailova N."/>
            <person name="Richardson P.P."/>
            <person name="Janssen P.H."/>
            <person name="de Vos W.M."/>
            <person name="Smidt H."/>
        </authorList>
    </citation>
    <scope>NUCLEOTIDE SEQUENCE [LARGE SCALE GENOMIC DNA]</scope>
    <source>
        <strain evidence="9">DSM 11246 / JCM 15787 / PB90-1</strain>
    </source>
</reference>
<dbReference type="OrthoDB" id="9758333at2"/>
<protein>
    <recommendedName>
        <fullName evidence="3">non-reducing end alpha-L-arabinofuranosidase</fullName>
        <ecNumber evidence="3">3.2.1.55</ecNumber>
    </recommendedName>
</protein>
<dbReference type="RefSeq" id="WP_012376021.1">
    <property type="nucleotide sequence ID" value="NC_010571.1"/>
</dbReference>
<dbReference type="Proteomes" id="UP000007013">
    <property type="component" value="Chromosome"/>
</dbReference>
<dbReference type="KEGG" id="ote:Oter_3212"/>
<dbReference type="SUPFAM" id="SSF51445">
    <property type="entry name" value="(Trans)glycosidases"/>
    <property type="match status" value="1"/>
</dbReference>
<dbReference type="PANTHER" id="PTHR31776:SF0">
    <property type="entry name" value="ALPHA-L-ARABINOFURANOSIDASE 1"/>
    <property type="match status" value="1"/>
</dbReference>
<proteinExistence type="inferred from homology"/>
<dbReference type="InterPro" id="IPR010720">
    <property type="entry name" value="Alpha-L-AF_C"/>
</dbReference>
<dbReference type="GO" id="GO:0046373">
    <property type="term" value="P:L-arabinose metabolic process"/>
    <property type="evidence" value="ECO:0007669"/>
    <property type="project" value="InterPro"/>
</dbReference>
<keyword evidence="6" id="KW-0325">Glycoprotein</keyword>
<evidence type="ECO:0000256" key="3">
    <source>
        <dbReference type="ARBA" id="ARBA00012670"/>
    </source>
</evidence>
<dbReference type="HOGENOM" id="CLU_413708_0_0_0"/>
<accession>B1ZN40</accession>
<dbReference type="STRING" id="452637.Oter_3212"/>
<evidence type="ECO:0000259" key="7">
    <source>
        <dbReference type="SMART" id="SM00813"/>
    </source>
</evidence>
<feature type="domain" description="Alpha-L-arabinofuranosidase C-terminal" evidence="7">
    <location>
        <begin position="475"/>
        <end position="671"/>
    </location>
</feature>
<dbReference type="EMBL" id="CP001032">
    <property type="protein sequence ID" value="ACB76492.1"/>
    <property type="molecule type" value="Genomic_DNA"/>
</dbReference>
<evidence type="ECO:0000256" key="2">
    <source>
        <dbReference type="ARBA" id="ARBA00007186"/>
    </source>
</evidence>
<evidence type="ECO:0000313" key="9">
    <source>
        <dbReference type="Proteomes" id="UP000007013"/>
    </source>
</evidence>
<dbReference type="Pfam" id="PF22848">
    <property type="entry name" value="ASD1_dom"/>
    <property type="match status" value="1"/>
</dbReference>
<dbReference type="InterPro" id="IPR017853">
    <property type="entry name" value="GH"/>
</dbReference>
<name>B1ZN40_OPITP</name>
<keyword evidence="9" id="KW-1185">Reference proteome</keyword>